<feature type="coiled-coil region" evidence="2">
    <location>
        <begin position="417"/>
        <end position="444"/>
    </location>
</feature>
<evidence type="ECO:0000259" key="5">
    <source>
        <dbReference type="Pfam" id="PF00884"/>
    </source>
</evidence>
<dbReference type="Proteomes" id="UP000319130">
    <property type="component" value="Unassembled WGS sequence"/>
</dbReference>
<dbReference type="Gene3D" id="3.40.720.10">
    <property type="entry name" value="Alkaline Phosphatase, subunit A"/>
    <property type="match status" value="2"/>
</dbReference>
<evidence type="ECO:0000256" key="4">
    <source>
        <dbReference type="SAM" id="Phobius"/>
    </source>
</evidence>
<dbReference type="InterPro" id="IPR017850">
    <property type="entry name" value="Alkaline_phosphatase_core_sf"/>
</dbReference>
<evidence type="ECO:0000256" key="1">
    <source>
        <dbReference type="PROSITE-ProRule" id="PRU00339"/>
    </source>
</evidence>
<proteinExistence type="predicted"/>
<reference evidence="6 7" key="1">
    <citation type="submission" date="2019-03" db="EMBL/GenBank/DDBJ databases">
        <title>Metabolic potential of uncultured bacteria and archaea associated with petroleum seepage in deep-sea sediments.</title>
        <authorList>
            <person name="Dong X."/>
            <person name="Hubert C."/>
        </authorList>
    </citation>
    <scope>NUCLEOTIDE SEQUENCE [LARGE SCALE GENOMIC DNA]</scope>
    <source>
        <strain evidence="6">E29_bin52</strain>
    </source>
</reference>
<organism evidence="6 7">
    <name type="scientific">Aerophobetes bacterium</name>
    <dbReference type="NCBI Taxonomy" id="2030807"/>
    <lineage>
        <taxon>Bacteria</taxon>
        <taxon>Candidatus Aerophobota</taxon>
    </lineage>
</organism>
<dbReference type="Pfam" id="PF13174">
    <property type="entry name" value="TPR_6"/>
    <property type="match status" value="1"/>
</dbReference>
<feature type="transmembrane region" description="Helical" evidence="4">
    <location>
        <begin position="41"/>
        <end position="62"/>
    </location>
</feature>
<keyword evidence="1" id="KW-0802">TPR repeat</keyword>
<protein>
    <submittedName>
        <fullName evidence="6">Tetratricopeptide repeat protein</fullName>
    </submittedName>
</protein>
<feature type="repeat" description="TPR" evidence="1">
    <location>
        <begin position="656"/>
        <end position="689"/>
    </location>
</feature>
<feature type="compositionally biased region" description="Basic residues" evidence="3">
    <location>
        <begin position="1"/>
        <end position="14"/>
    </location>
</feature>
<feature type="domain" description="Sulfatase N-terminal" evidence="5">
    <location>
        <begin position="75"/>
        <end position="346"/>
    </location>
</feature>
<evidence type="ECO:0000313" key="7">
    <source>
        <dbReference type="Proteomes" id="UP000319130"/>
    </source>
</evidence>
<dbReference type="EMBL" id="SOIZ01000020">
    <property type="protein sequence ID" value="TET64912.1"/>
    <property type="molecule type" value="Genomic_DNA"/>
</dbReference>
<feature type="compositionally biased region" description="Low complexity" evidence="3">
    <location>
        <begin position="15"/>
        <end position="24"/>
    </location>
</feature>
<keyword evidence="4" id="KW-1133">Transmembrane helix</keyword>
<keyword evidence="4" id="KW-0812">Transmembrane</keyword>
<name>A0A523WD18_UNCAE</name>
<dbReference type="AlphaFoldDB" id="A0A523WD18"/>
<dbReference type="InterPro" id="IPR011990">
    <property type="entry name" value="TPR-like_helical_dom_sf"/>
</dbReference>
<evidence type="ECO:0000256" key="3">
    <source>
        <dbReference type="SAM" id="MobiDB-lite"/>
    </source>
</evidence>
<keyword evidence="4" id="KW-0472">Membrane</keyword>
<dbReference type="SMART" id="SM00028">
    <property type="entry name" value="TPR"/>
    <property type="match status" value="5"/>
</dbReference>
<dbReference type="Pfam" id="PF00884">
    <property type="entry name" value="Sulfatase"/>
    <property type="match status" value="1"/>
</dbReference>
<dbReference type="InterPro" id="IPR052701">
    <property type="entry name" value="GAG_Ulvan_Degrading_Sulfatases"/>
</dbReference>
<dbReference type="InterPro" id="IPR000917">
    <property type="entry name" value="Sulfatase_N"/>
</dbReference>
<keyword evidence="2" id="KW-0175">Coiled coil</keyword>
<feature type="region of interest" description="Disordered" evidence="3">
    <location>
        <begin position="1"/>
        <end position="33"/>
    </location>
</feature>
<dbReference type="PANTHER" id="PTHR43751:SF3">
    <property type="entry name" value="SULFATASE N-TERMINAL DOMAIN-CONTAINING PROTEIN"/>
    <property type="match status" value="1"/>
</dbReference>
<dbReference type="CDD" id="cd16148">
    <property type="entry name" value="sulfatase_like"/>
    <property type="match status" value="1"/>
</dbReference>
<feature type="repeat" description="TPR" evidence="1">
    <location>
        <begin position="588"/>
        <end position="621"/>
    </location>
</feature>
<accession>A0A523WD18</accession>
<evidence type="ECO:0000256" key="2">
    <source>
        <dbReference type="SAM" id="Coils"/>
    </source>
</evidence>
<dbReference type="SUPFAM" id="SSF53649">
    <property type="entry name" value="Alkaline phosphatase-like"/>
    <property type="match status" value="1"/>
</dbReference>
<dbReference type="InterPro" id="IPR019734">
    <property type="entry name" value="TPR_rpt"/>
</dbReference>
<comment type="caution">
    <text evidence="6">The sequence shown here is derived from an EMBL/GenBank/DDBJ whole genome shotgun (WGS) entry which is preliminary data.</text>
</comment>
<feature type="repeat" description="TPR" evidence="1">
    <location>
        <begin position="554"/>
        <end position="587"/>
    </location>
</feature>
<dbReference type="Pfam" id="PF13432">
    <property type="entry name" value="TPR_16"/>
    <property type="match status" value="1"/>
</dbReference>
<evidence type="ECO:0000313" key="6">
    <source>
        <dbReference type="EMBL" id="TET64912.1"/>
    </source>
</evidence>
<sequence>MAKKKRKKKKKRIQKPLAQKPQPQKVEERTAPEKKPKKKKLILLVPFFLLLVIATLVIFFFLTPRKKVIKDSSLNVLLVTLDTTRTDRLGCYGYQKAKTPNLDYMASNGVQFLNAYCQVPLTCPSHCSILTGTYPLYHQVRNNGTYYLSPELLTLAEALKEKGLKTAAFVSSFTVDSRFGLDQGFDVYDDQFAPDQAFKALNSERKADKVFASFARWLEKNKVGPFFAWVHFFDPHLPYDPPSPYREQFLDKPYDGEIAFMDFYIGKIVEKLEEYNLLGKTLIILAGDHGEAFGEKQEKGHGVFLYESTMRVPLIFYAENNLPKGKVIDARVRLIDLMPSILDMLNVPMPKDIQGISLLPYIEGKKKKGLSSYIESYFPRENYGWSELVGLIDGEWKYIRAPKEELYNLNQDPQEEKNLIQEERKIAQEKKDELEDIIKNSTSSLIAEKRTMTAEERERLRSLGYIATSESPSQGELPDPKDRIEEFLLIQQAEAYEIEEKFQDAAAIYEKIISLRPNVATSYVNLALMKARMMKIDETIQVLEQGLEQIPDSEVLLSRLGHTFMVAGRVKKALETFDHILKNNPRYFDALLGSAWMLDLTGQKEDAQAYYRKALEVEPENKFARKNYALSLAISGKLNQSIEIYNGLKKEYPDDYEIYQDLGIAFGYAGDITQSIENLETAVSLHPTPVAYLNLAVAMKKKGKREQAVRYLKLYLENPEGESEESISRARAELQNLEKTLKQ</sequence>
<dbReference type="Gene3D" id="1.25.40.10">
    <property type="entry name" value="Tetratricopeptide repeat domain"/>
    <property type="match status" value="2"/>
</dbReference>
<dbReference type="PANTHER" id="PTHR43751">
    <property type="entry name" value="SULFATASE"/>
    <property type="match status" value="1"/>
</dbReference>
<dbReference type="PROSITE" id="PS50005">
    <property type="entry name" value="TPR"/>
    <property type="match status" value="3"/>
</dbReference>
<dbReference type="SUPFAM" id="SSF48452">
    <property type="entry name" value="TPR-like"/>
    <property type="match status" value="1"/>
</dbReference>
<gene>
    <name evidence="6" type="ORF">E3J48_00420</name>
</gene>